<evidence type="ECO:0000256" key="1">
    <source>
        <dbReference type="ARBA" id="ARBA00004651"/>
    </source>
</evidence>
<protein>
    <submittedName>
        <fullName evidence="9">ABC transporter permease</fullName>
    </submittedName>
</protein>
<comment type="caution">
    <text evidence="9">The sequence shown here is derived from an EMBL/GenBank/DDBJ whole genome shotgun (WGS) entry which is preliminary data.</text>
</comment>
<dbReference type="PANTHER" id="PTHR30193:SF37">
    <property type="entry name" value="INNER MEMBRANE ABC TRANSPORTER PERMEASE PROTEIN YCJO"/>
    <property type="match status" value="1"/>
</dbReference>
<reference evidence="9 10" key="1">
    <citation type="submission" date="2016-09" db="EMBL/GenBank/DDBJ databases">
        <title>Rhizobium sp. nov., a novel species isolated from the rice rhizosphere.</title>
        <authorList>
            <person name="Zhao J."/>
            <person name="Zhang X."/>
        </authorList>
    </citation>
    <scope>NUCLEOTIDE SEQUENCE [LARGE SCALE GENOMIC DNA]</scope>
    <source>
        <strain evidence="9 10">MH17</strain>
    </source>
</reference>
<feature type="transmembrane region" description="Helical" evidence="7">
    <location>
        <begin position="106"/>
        <end position="126"/>
    </location>
</feature>
<name>A0A1Q9AEA5_9HYPH</name>
<dbReference type="InterPro" id="IPR000515">
    <property type="entry name" value="MetI-like"/>
</dbReference>
<dbReference type="RefSeq" id="WP_075636520.1">
    <property type="nucleotide sequence ID" value="NZ_MKIO01000040.1"/>
</dbReference>
<dbReference type="InterPro" id="IPR051393">
    <property type="entry name" value="ABC_transporter_permease"/>
</dbReference>
<keyword evidence="3" id="KW-1003">Cell membrane</keyword>
<evidence type="ECO:0000256" key="4">
    <source>
        <dbReference type="ARBA" id="ARBA00022692"/>
    </source>
</evidence>
<dbReference type="Pfam" id="PF00528">
    <property type="entry name" value="BPD_transp_1"/>
    <property type="match status" value="1"/>
</dbReference>
<keyword evidence="6 7" id="KW-0472">Membrane</keyword>
<accession>A0A1Q9AEA5</accession>
<dbReference type="CDD" id="cd06261">
    <property type="entry name" value="TM_PBP2"/>
    <property type="match status" value="1"/>
</dbReference>
<dbReference type="PROSITE" id="PS50928">
    <property type="entry name" value="ABC_TM1"/>
    <property type="match status" value="1"/>
</dbReference>
<dbReference type="OrthoDB" id="7939379at2"/>
<evidence type="ECO:0000256" key="5">
    <source>
        <dbReference type="ARBA" id="ARBA00022989"/>
    </source>
</evidence>
<dbReference type="STRING" id="1672749.BJF92_00530"/>
<dbReference type="GO" id="GO:0055085">
    <property type="term" value="P:transmembrane transport"/>
    <property type="evidence" value="ECO:0007669"/>
    <property type="project" value="InterPro"/>
</dbReference>
<organism evidence="9 10">
    <name type="scientific">Xaviernesmea rhizosphaerae</name>
    <dbReference type="NCBI Taxonomy" id="1672749"/>
    <lineage>
        <taxon>Bacteria</taxon>
        <taxon>Pseudomonadati</taxon>
        <taxon>Pseudomonadota</taxon>
        <taxon>Alphaproteobacteria</taxon>
        <taxon>Hyphomicrobiales</taxon>
        <taxon>Rhizobiaceae</taxon>
        <taxon>Rhizobium/Agrobacterium group</taxon>
        <taxon>Xaviernesmea</taxon>
    </lineage>
</organism>
<keyword evidence="5 7" id="KW-1133">Transmembrane helix</keyword>
<evidence type="ECO:0000256" key="2">
    <source>
        <dbReference type="ARBA" id="ARBA00022448"/>
    </source>
</evidence>
<proteinExistence type="inferred from homology"/>
<evidence type="ECO:0000256" key="7">
    <source>
        <dbReference type="RuleBase" id="RU363032"/>
    </source>
</evidence>
<dbReference type="Proteomes" id="UP000186143">
    <property type="component" value="Unassembled WGS sequence"/>
</dbReference>
<evidence type="ECO:0000259" key="8">
    <source>
        <dbReference type="PROSITE" id="PS50928"/>
    </source>
</evidence>
<keyword evidence="4 7" id="KW-0812">Transmembrane</keyword>
<dbReference type="GO" id="GO:0005886">
    <property type="term" value="C:plasma membrane"/>
    <property type="evidence" value="ECO:0007669"/>
    <property type="project" value="UniProtKB-SubCell"/>
</dbReference>
<dbReference type="PANTHER" id="PTHR30193">
    <property type="entry name" value="ABC TRANSPORTER PERMEASE PROTEIN"/>
    <property type="match status" value="1"/>
</dbReference>
<dbReference type="AlphaFoldDB" id="A0A1Q9AEA5"/>
<keyword evidence="2 7" id="KW-0813">Transport</keyword>
<evidence type="ECO:0000313" key="10">
    <source>
        <dbReference type="Proteomes" id="UP000186143"/>
    </source>
</evidence>
<feature type="domain" description="ABC transmembrane type-1" evidence="8">
    <location>
        <begin position="69"/>
        <end position="282"/>
    </location>
</feature>
<evidence type="ECO:0000313" key="9">
    <source>
        <dbReference type="EMBL" id="OLP53290.1"/>
    </source>
</evidence>
<feature type="transmembrane region" description="Helical" evidence="7">
    <location>
        <begin position="12"/>
        <end position="38"/>
    </location>
</feature>
<sequence length="293" mass="31912">MSLSASQNRAGLALIAPASILAIIFLIAPLSSILVLAFTDYQLGDRSLRFIGFENFQALIDDPVFWKSLSNTLIYSAVVVPGSMLLGLVSALLIDAGTSLRSFYRTAFFMPVMASLLAMAIVWEFMLHPSFGIVNTTAKALGFASHNWLKDGDIALYVLAVIGIWQSFGFNMVLFMAGLSAIPRDLYDAAELDGTPHAWERFKLITWPLLAPVAVFVAITSAIRSFQVFDTVHALTQGGPNKATEVLLYTIYAEGFEFFRSSHAAAITIVFILLVVSVSLLRFVSLKKNGEGA</sequence>
<evidence type="ECO:0000256" key="6">
    <source>
        <dbReference type="ARBA" id="ARBA00023136"/>
    </source>
</evidence>
<dbReference type="EMBL" id="MKIO01000040">
    <property type="protein sequence ID" value="OLP53290.1"/>
    <property type="molecule type" value="Genomic_DNA"/>
</dbReference>
<gene>
    <name evidence="9" type="ORF">BJF92_00530</name>
</gene>
<feature type="transmembrane region" description="Helical" evidence="7">
    <location>
        <begin position="73"/>
        <end position="94"/>
    </location>
</feature>
<comment type="similarity">
    <text evidence="7">Belongs to the binding-protein-dependent transport system permease family.</text>
</comment>
<dbReference type="SUPFAM" id="SSF161098">
    <property type="entry name" value="MetI-like"/>
    <property type="match status" value="1"/>
</dbReference>
<dbReference type="Gene3D" id="1.10.3720.10">
    <property type="entry name" value="MetI-like"/>
    <property type="match status" value="1"/>
</dbReference>
<comment type="subcellular location">
    <subcellularLocation>
        <location evidence="1 7">Cell membrane</location>
        <topology evidence="1 7">Multi-pass membrane protein</topology>
    </subcellularLocation>
</comment>
<dbReference type="InterPro" id="IPR035906">
    <property type="entry name" value="MetI-like_sf"/>
</dbReference>
<feature type="transmembrane region" description="Helical" evidence="7">
    <location>
        <begin position="264"/>
        <end position="284"/>
    </location>
</feature>
<feature type="transmembrane region" description="Helical" evidence="7">
    <location>
        <begin position="204"/>
        <end position="223"/>
    </location>
</feature>
<feature type="transmembrane region" description="Helical" evidence="7">
    <location>
        <begin position="154"/>
        <end position="183"/>
    </location>
</feature>
<evidence type="ECO:0000256" key="3">
    <source>
        <dbReference type="ARBA" id="ARBA00022475"/>
    </source>
</evidence>